<dbReference type="EMBL" id="JAAMPC010000017">
    <property type="protein sequence ID" value="KAG2249098.1"/>
    <property type="molecule type" value="Genomic_DNA"/>
</dbReference>
<protein>
    <submittedName>
        <fullName evidence="1">Uncharacterized protein</fullName>
    </submittedName>
</protein>
<keyword evidence="2" id="KW-1185">Reference proteome</keyword>
<dbReference type="AlphaFoldDB" id="A0A8X7PEJ5"/>
<accession>A0A8X7PEJ5</accession>
<reference evidence="1 2" key="1">
    <citation type="submission" date="2020-02" db="EMBL/GenBank/DDBJ databases">
        <authorList>
            <person name="Ma Q."/>
            <person name="Huang Y."/>
            <person name="Song X."/>
            <person name="Pei D."/>
        </authorList>
    </citation>
    <scope>NUCLEOTIDE SEQUENCE [LARGE SCALE GENOMIC DNA]</scope>
    <source>
        <strain evidence="1">Sxm20200214</strain>
        <tissue evidence="1">Leaf</tissue>
    </source>
</reference>
<evidence type="ECO:0000313" key="1">
    <source>
        <dbReference type="EMBL" id="KAG2249098.1"/>
    </source>
</evidence>
<evidence type="ECO:0000313" key="2">
    <source>
        <dbReference type="Proteomes" id="UP000886595"/>
    </source>
</evidence>
<proteinExistence type="predicted"/>
<dbReference type="Proteomes" id="UP000886595">
    <property type="component" value="Unassembled WGS sequence"/>
</dbReference>
<organism evidence="1 2">
    <name type="scientific">Brassica carinata</name>
    <name type="common">Ethiopian mustard</name>
    <name type="synonym">Abyssinian cabbage</name>
    <dbReference type="NCBI Taxonomy" id="52824"/>
    <lineage>
        <taxon>Eukaryota</taxon>
        <taxon>Viridiplantae</taxon>
        <taxon>Streptophyta</taxon>
        <taxon>Embryophyta</taxon>
        <taxon>Tracheophyta</taxon>
        <taxon>Spermatophyta</taxon>
        <taxon>Magnoliopsida</taxon>
        <taxon>eudicotyledons</taxon>
        <taxon>Gunneridae</taxon>
        <taxon>Pentapetalae</taxon>
        <taxon>rosids</taxon>
        <taxon>malvids</taxon>
        <taxon>Brassicales</taxon>
        <taxon>Brassicaceae</taxon>
        <taxon>Brassiceae</taxon>
        <taxon>Brassica</taxon>
    </lineage>
</organism>
<name>A0A8X7PEJ5_BRACI</name>
<sequence>MVPCPELVAYGRPGMLSRSIPCCERFSWDALIQRSLLTRSNKFWYSSLDQRPFCLDQGYADRNLIAKWKKGMSVYAACDAYSQETTTMEQHVYVVFPNTCVKRKPLNAFTAVVKDASGD</sequence>
<comment type="caution">
    <text evidence="1">The sequence shown here is derived from an EMBL/GenBank/DDBJ whole genome shotgun (WGS) entry which is preliminary data.</text>
</comment>
<gene>
    <name evidence="1" type="ORF">Bca52824_088726</name>
</gene>